<reference evidence="1" key="1">
    <citation type="submission" date="2014-12" db="EMBL/GenBank/DDBJ databases">
        <title>Insight into the proteome of Arion vulgaris.</title>
        <authorList>
            <person name="Aradska J."/>
            <person name="Bulat T."/>
            <person name="Smidak R."/>
            <person name="Sarate P."/>
            <person name="Gangsoo J."/>
            <person name="Sialana F."/>
            <person name="Bilban M."/>
            <person name="Lubec G."/>
        </authorList>
    </citation>
    <scope>NUCLEOTIDE SEQUENCE</scope>
    <source>
        <tissue evidence="1">Skin</tissue>
    </source>
</reference>
<feature type="non-terminal residue" evidence="1">
    <location>
        <position position="1"/>
    </location>
</feature>
<accession>A0A0B6ZAU4</accession>
<dbReference type="AlphaFoldDB" id="A0A0B6ZAU4"/>
<dbReference type="EMBL" id="HACG01018186">
    <property type="protein sequence ID" value="CEK65051.1"/>
    <property type="molecule type" value="Transcribed_RNA"/>
</dbReference>
<evidence type="ECO:0000313" key="1">
    <source>
        <dbReference type="EMBL" id="CEK65051.1"/>
    </source>
</evidence>
<sequence>PLLEDLSEHLKSVVERATKDLNLQADMNKVDIHLLLSMLNNVPTRGLFDLDNVLKSTYFFS</sequence>
<proteinExistence type="predicted"/>
<organism evidence="1">
    <name type="scientific">Arion vulgaris</name>
    <dbReference type="NCBI Taxonomy" id="1028688"/>
    <lineage>
        <taxon>Eukaryota</taxon>
        <taxon>Metazoa</taxon>
        <taxon>Spiralia</taxon>
        <taxon>Lophotrochozoa</taxon>
        <taxon>Mollusca</taxon>
        <taxon>Gastropoda</taxon>
        <taxon>Heterobranchia</taxon>
        <taxon>Euthyneura</taxon>
        <taxon>Panpulmonata</taxon>
        <taxon>Eupulmonata</taxon>
        <taxon>Stylommatophora</taxon>
        <taxon>Helicina</taxon>
        <taxon>Arionoidea</taxon>
        <taxon>Arionidae</taxon>
        <taxon>Arion</taxon>
    </lineage>
</organism>
<protein>
    <submittedName>
        <fullName evidence="1">Uncharacterized protein</fullName>
    </submittedName>
</protein>
<name>A0A0B6ZAU4_9EUPU</name>
<gene>
    <name evidence="1" type="primary">ORF53727</name>
</gene>